<dbReference type="Proteomes" id="UP000287872">
    <property type="component" value="Unassembled WGS sequence"/>
</dbReference>
<name>A0A401UQM3_9CLOT</name>
<gene>
    <name evidence="1" type="ORF">Ctaglu_34430</name>
</gene>
<accession>A0A401UQM3</accession>
<evidence type="ECO:0000313" key="1">
    <source>
        <dbReference type="EMBL" id="GCD11820.1"/>
    </source>
</evidence>
<protein>
    <submittedName>
        <fullName evidence="1">Uncharacterized protein</fullName>
    </submittedName>
</protein>
<keyword evidence="2" id="KW-1185">Reference proteome</keyword>
<reference evidence="1 2" key="1">
    <citation type="submission" date="2018-11" db="EMBL/GenBank/DDBJ databases">
        <title>Genome sequencing and assembly of Clostridium tagluense strain A121.</title>
        <authorList>
            <person name="Murakami T."/>
            <person name="Segawa T."/>
            <person name="Shcherbakova V.A."/>
            <person name="Mori H."/>
            <person name="Yoshimura Y."/>
        </authorList>
    </citation>
    <scope>NUCLEOTIDE SEQUENCE [LARGE SCALE GENOMIC DNA]</scope>
    <source>
        <strain evidence="1 2">A121</strain>
    </source>
</reference>
<evidence type="ECO:0000313" key="2">
    <source>
        <dbReference type="Proteomes" id="UP000287872"/>
    </source>
</evidence>
<organism evidence="1 2">
    <name type="scientific">Clostridium tagluense</name>
    <dbReference type="NCBI Taxonomy" id="360422"/>
    <lineage>
        <taxon>Bacteria</taxon>
        <taxon>Bacillati</taxon>
        <taxon>Bacillota</taxon>
        <taxon>Clostridia</taxon>
        <taxon>Eubacteriales</taxon>
        <taxon>Clostridiaceae</taxon>
        <taxon>Clostridium</taxon>
    </lineage>
</organism>
<sequence>MTTKGNELAITDTTGYHKVYINIAERVFQVFRADAQGKSEVTALGFKI</sequence>
<dbReference type="RefSeq" id="WP_185732778.1">
    <property type="nucleotide sequence ID" value="NZ_BHYK01000022.1"/>
</dbReference>
<dbReference type="AlphaFoldDB" id="A0A401UQM3"/>
<dbReference type="EMBL" id="BHYK01000022">
    <property type="protein sequence ID" value="GCD11820.1"/>
    <property type="molecule type" value="Genomic_DNA"/>
</dbReference>
<comment type="caution">
    <text evidence="1">The sequence shown here is derived from an EMBL/GenBank/DDBJ whole genome shotgun (WGS) entry which is preliminary data.</text>
</comment>
<proteinExistence type="predicted"/>